<keyword evidence="3" id="KW-0560">Oxidoreductase</keyword>
<dbReference type="Pfam" id="PF00248">
    <property type="entry name" value="Aldo_ket_red"/>
    <property type="match status" value="1"/>
</dbReference>
<comment type="similarity">
    <text evidence="1">Belongs to the aldo/keto reductase family.</text>
</comment>
<evidence type="ECO:0000259" key="4">
    <source>
        <dbReference type="Pfam" id="PF00248"/>
    </source>
</evidence>
<reference evidence="6" key="1">
    <citation type="journal article" date="2019" name="Int. J. Syst. Evol. Microbiol.">
        <title>The Global Catalogue of Microorganisms (GCM) 10K type strain sequencing project: providing services to taxonomists for standard genome sequencing and annotation.</title>
        <authorList>
            <consortium name="The Broad Institute Genomics Platform"/>
            <consortium name="The Broad Institute Genome Sequencing Center for Infectious Disease"/>
            <person name="Wu L."/>
            <person name="Ma J."/>
        </authorList>
    </citation>
    <scope>NUCLEOTIDE SEQUENCE [LARGE SCALE GENOMIC DNA]</scope>
    <source>
        <strain evidence="6">CGMCC 4.7277</strain>
    </source>
</reference>
<evidence type="ECO:0000313" key="6">
    <source>
        <dbReference type="Proteomes" id="UP001596084"/>
    </source>
</evidence>
<dbReference type="PRINTS" id="PR00069">
    <property type="entry name" value="ALDKETRDTASE"/>
</dbReference>
<keyword evidence="2" id="KW-0521">NADP</keyword>
<dbReference type="SUPFAM" id="SSF51430">
    <property type="entry name" value="NAD(P)-linked oxidoreductase"/>
    <property type="match status" value="1"/>
</dbReference>
<dbReference type="Proteomes" id="UP001596084">
    <property type="component" value="Unassembled WGS sequence"/>
</dbReference>
<protein>
    <submittedName>
        <fullName evidence="5">Aldo/keto reductase</fullName>
    </submittedName>
</protein>
<dbReference type="PANTHER" id="PTHR43827">
    <property type="entry name" value="2,5-DIKETO-D-GLUCONIC ACID REDUCTASE"/>
    <property type="match status" value="1"/>
</dbReference>
<accession>A0ABW0Q5J7</accession>
<gene>
    <name evidence="5" type="ORF">ACFPP7_01965</name>
</gene>
<dbReference type="PIRSF" id="PIRSF000097">
    <property type="entry name" value="AKR"/>
    <property type="match status" value="1"/>
</dbReference>
<dbReference type="InterPro" id="IPR023210">
    <property type="entry name" value="NADP_OxRdtase_dom"/>
</dbReference>
<proteinExistence type="inferred from homology"/>
<evidence type="ECO:0000256" key="2">
    <source>
        <dbReference type="ARBA" id="ARBA00022857"/>
    </source>
</evidence>
<dbReference type="Gene3D" id="3.20.20.100">
    <property type="entry name" value="NADP-dependent oxidoreductase domain"/>
    <property type="match status" value="1"/>
</dbReference>
<feature type="domain" description="NADP-dependent oxidoreductase" evidence="4">
    <location>
        <begin position="20"/>
        <end position="263"/>
    </location>
</feature>
<evidence type="ECO:0000313" key="5">
    <source>
        <dbReference type="EMBL" id="MFC5519683.1"/>
    </source>
</evidence>
<name>A0ABW0Q5J7_9BURK</name>
<dbReference type="EMBL" id="JBHSMX010000003">
    <property type="protein sequence ID" value="MFC5519683.1"/>
    <property type="molecule type" value="Genomic_DNA"/>
</dbReference>
<sequence length="289" mass="31839">MKEAMTTLKVTANGATIPAIGFGTFRMKGDDVTRMVRHALSVGYRHIDTAQIYGNESEVGEGLVASGLPRSDVFLTTKVWVANFKYDDFLRSVDESLEKLRTDYVDLLLLHWPKVDEVPLAEQISALNEVRKRGKVRNIGVSNYTTALLRDALALSSAPLVTNQVEYHPYLDQSAVLDVARKAGMIVTAYYAMADGKVIGDPVIKEIAGRHGKTEAQIVLRWLIQQDQVIALSKTLSEERATSNIDIFDVELSSEEMAAIHGLAKTDGRLLSPDWLAPVWDAGPAKQSI</sequence>
<dbReference type="PANTHER" id="PTHR43827:SF3">
    <property type="entry name" value="NADP-DEPENDENT OXIDOREDUCTASE DOMAIN-CONTAINING PROTEIN"/>
    <property type="match status" value="1"/>
</dbReference>
<comment type="caution">
    <text evidence="5">The sequence shown here is derived from an EMBL/GenBank/DDBJ whole genome shotgun (WGS) entry which is preliminary data.</text>
</comment>
<organism evidence="5 6">
    <name type="scientific">Polaromonas jejuensis</name>
    <dbReference type="NCBI Taxonomy" id="457502"/>
    <lineage>
        <taxon>Bacteria</taxon>
        <taxon>Pseudomonadati</taxon>
        <taxon>Pseudomonadota</taxon>
        <taxon>Betaproteobacteria</taxon>
        <taxon>Burkholderiales</taxon>
        <taxon>Comamonadaceae</taxon>
        <taxon>Polaromonas</taxon>
    </lineage>
</organism>
<dbReference type="InterPro" id="IPR018170">
    <property type="entry name" value="Aldo/ket_reductase_CS"/>
</dbReference>
<dbReference type="InterPro" id="IPR036812">
    <property type="entry name" value="NAD(P)_OxRdtase_dom_sf"/>
</dbReference>
<dbReference type="PROSITE" id="PS00062">
    <property type="entry name" value="ALDOKETO_REDUCTASE_2"/>
    <property type="match status" value="1"/>
</dbReference>
<evidence type="ECO:0000256" key="1">
    <source>
        <dbReference type="ARBA" id="ARBA00007905"/>
    </source>
</evidence>
<keyword evidence="6" id="KW-1185">Reference proteome</keyword>
<dbReference type="InterPro" id="IPR020471">
    <property type="entry name" value="AKR"/>
</dbReference>
<dbReference type="PROSITE" id="PS00798">
    <property type="entry name" value="ALDOKETO_REDUCTASE_1"/>
    <property type="match status" value="1"/>
</dbReference>
<evidence type="ECO:0000256" key="3">
    <source>
        <dbReference type="ARBA" id="ARBA00023002"/>
    </source>
</evidence>
<dbReference type="CDD" id="cd19140">
    <property type="entry name" value="AKR_AKR3F3"/>
    <property type="match status" value="1"/>
</dbReference>